<name>E6U5P8_ETHHY</name>
<dbReference type="eggNOG" id="ENOG502Z813">
    <property type="taxonomic scope" value="Bacteria"/>
</dbReference>
<reference evidence="1 2" key="1">
    <citation type="submission" date="2010-12" db="EMBL/GenBank/DDBJ databases">
        <title>Complete sequence of Ethanoligenens harbinense YUAN-3.</title>
        <authorList>
            <person name="Lucas S."/>
            <person name="Copeland A."/>
            <person name="Lapidus A."/>
            <person name="Cheng J.-F."/>
            <person name="Bruce D."/>
            <person name="Goodwin L."/>
            <person name="Pitluck S."/>
            <person name="Chertkov O."/>
            <person name="Misra M."/>
            <person name="Detter J.C."/>
            <person name="Han C."/>
            <person name="Tapia R."/>
            <person name="Land M."/>
            <person name="Hauser L."/>
            <person name="Jeffries C."/>
            <person name="Kyrpides N."/>
            <person name="Ivanova N."/>
            <person name="Mikhailova N."/>
            <person name="Wang A."/>
            <person name="Mouttaki H."/>
            <person name="He Z."/>
            <person name="Zhou J."/>
            <person name="Hemme C.L."/>
            <person name="Woyke T."/>
        </authorList>
    </citation>
    <scope>NUCLEOTIDE SEQUENCE [LARGE SCALE GENOMIC DNA]</scope>
    <source>
        <strain evidence="2">DSM 18485 / JCM 12961 / CGMCC 1.5033 / YUAN-3</strain>
    </source>
</reference>
<dbReference type="Pfam" id="PF09661">
    <property type="entry name" value="DUF2398"/>
    <property type="match status" value="1"/>
</dbReference>
<dbReference type="KEGG" id="eha:Ethha_1263"/>
<dbReference type="InterPro" id="IPR013494">
    <property type="entry name" value="CHP02678"/>
</dbReference>
<dbReference type="HOGENOM" id="CLU_058022_0_0_9"/>
<sequence length="378" mass="43995">MDEFRALLGQFWILREQDAALYHRVKRALPTFQKILGEQFGWKLFINEKLIKLEKIPAHAEPSMGIEAFDAPSDYCLLCALLIFLEDRDEGERFLLSELTPSLLAYLQPVLSDWNWETFSSRKSLVRVLCYAESLSLIKTRDGISENFSSDQSQEVLYENTGLSRWFSVSFSYDISGFSCATDFEKEGAENLNQDRGVLRTHRVYRQLALSPAVYWEQPDDPVYAYIKNQRGSVQHYLEKTIGGNLQIYKNGAYFVLDEDESFGMSYPEDRMLSDIALNLSARLRSVVLENEYPRAMNDFVELSFHDFTRELEKCRTQYSALWGKQYREMPLEKLTEEVLSYMESWMLLSRREEGLTLLPAAGKMTGNYRERNETEEV</sequence>
<accession>E6U5P8</accession>
<proteinExistence type="predicted"/>
<evidence type="ECO:0000313" key="2">
    <source>
        <dbReference type="Proteomes" id="UP000001551"/>
    </source>
</evidence>
<gene>
    <name evidence="1" type="ordered locus">Ethha_1263</name>
</gene>
<evidence type="ECO:0000313" key="1">
    <source>
        <dbReference type="EMBL" id="ADU26807.1"/>
    </source>
</evidence>
<protein>
    <recommendedName>
        <fullName evidence="3">TIGR02678 family protein</fullName>
    </recommendedName>
</protein>
<dbReference type="Proteomes" id="UP000001551">
    <property type="component" value="Chromosome"/>
</dbReference>
<evidence type="ECO:0008006" key="3">
    <source>
        <dbReference type="Google" id="ProtNLM"/>
    </source>
</evidence>
<dbReference type="AlphaFoldDB" id="E6U5P8"/>
<organism evidence="1 2">
    <name type="scientific">Ethanoligenens harbinense (strain DSM 18485 / JCM 12961 / CGMCC 1.5033 / YUAN-3)</name>
    <dbReference type="NCBI Taxonomy" id="663278"/>
    <lineage>
        <taxon>Bacteria</taxon>
        <taxon>Bacillati</taxon>
        <taxon>Bacillota</taxon>
        <taxon>Clostridia</taxon>
        <taxon>Eubacteriales</taxon>
        <taxon>Oscillospiraceae</taxon>
        <taxon>Ethanoligenens</taxon>
    </lineage>
</organism>
<keyword evidence="2" id="KW-1185">Reference proteome</keyword>
<dbReference type="RefSeq" id="WP_013485163.1">
    <property type="nucleotide sequence ID" value="NC_014828.1"/>
</dbReference>
<dbReference type="NCBIfam" id="TIGR02678">
    <property type="entry name" value="TIGR02678 family protein"/>
    <property type="match status" value="1"/>
</dbReference>
<dbReference type="STRING" id="663278.Ethha_1263"/>
<dbReference type="EMBL" id="CP002400">
    <property type="protein sequence ID" value="ADU26807.1"/>
    <property type="molecule type" value="Genomic_DNA"/>
</dbReference>